<dbReference type="InterPro" id="IPR023198">
    <property type="entry name" value="PGP-like_dom2"/>
</dbReference>
<dbReference type="PANTHER" id="PTHR46193:SF10">
    <property type="entry name" value="6-PHOSPHOGLUCONATE PHOSPHATASE"/>
    <property type="match status" value="1"/>
</dbReference>
<reference evidence="5 6" key="1">
    <citation type="submission" date="2016-10" db="EMBL/GenBank/DDBJ databases">
        <authorList>
            <person name="Varghese N."/>
            <person name="Submissions S."/>
        </authorList>
    </citation>
    <scope>NUCLEOTIDE SEQUENCE [LARGE SCALE GENOMIC DNA]</scope>
    <source>
        <strain evidence="5 6">DSM 21822</strain>
    </source>
</reference>
<dbReference type="AlphaFoldDB" id="A0A1I3W814"/>
<name>A0A1I3W814_9HYPH</name>
<dbReference type="Gene3D" id="3.40.50.1000">
    <property type="entry name" value="HAD superfamily/HAD-like"/>
    <property type="match status" value="1"/>
</dbReference>
<dbReference type="GO" id="GO:0003824">
    <property type="term" value="F:catalytic activity"/>
    <property type="evidence" value="ECO:0007669"/>
    <property type="project" value="UniProtKB-ARBA"/>
</dbReference>
<dbReference type="NCBIfam" id="TIGR01509">
    <property type="entry name" value="HAD-SF-IA-v3"/>
    <property type="match status" value="1"/>
</dbReference>
<evidence type="ECO:0000313" key="5">
    <source>
        <dbReference type="EMBL" id="SFK03814.1"/>
    </source>
</evidence>
<dbReference type="RefSeq" id="WP_149758518.1">
    <property type="nucleotide sequence ID" value="NZ_BSPE01000028.1"/>
</dbReference>
<dbReference type="GO" id="GO:0046872">
    <property type="term" value="F:metal ion binding"/>
    <property type="evidence" value="ECO:0007669"/>
    <property type="project" value="UniProtKB-KW"/>
</dbReference>
<evidence type="ECO:0000256" key="4">
    <source>
        <dbReference type="ARBA" id="ARBA00022842"/>
    </source>
</evidence>
<comment type="similarity">
    <text evidence="2">Belongs to the HAD-like hydrolase superfamily. CbbY/CbbZ/Gph/YieH family.</text>
</comment>
<keyword evidence="4" id="KW-0460">Magnesium</keyword>
<dbReference type="OrthoDB" id="9797743at2"/>
<dbReference type="Pfam" id="PF13419">
    <property type="entry name" value="HAD_2"/>
    <property type="match status" value="1"/>
</dbReference>
<dbReference type="InterPro" id="IPR051600">
    <property type="entry name" value="Beta-PGM-like"/>
</dbReference>
<protein>
    <submittedName>
        <fullName evidence="5">Haloacid dehalogenase superfamily, subfamily IA, variant 3 with third motif having DD or ED</fullName>
    </submittedName>
</protein>
<accession>A0A1I3W814</accession>
<dbReference type="EMBL" id="FOSL01000002">
    <property type="protein sequence ID" value="SFK03814.1"/>
    <property type="molecule type" value="Genomic_DNA"/>
</dbReference>
<dbReference type="InterPro" id="IPR036412">
    <property type="entry name" value="HAD-like_sf"/>
</dbReference>
<dbReference type="InterPro" id="IPR023214">
    <property type="entry name" value="HAD_sf"/>
</dbReference>
<keyword evidence="3" id="KW-0479">Metal-binding</keyword>
<dbReference type="SFLD" id="SFLDS00003">
    <property type="entry name" value="Haloacid_Dehalogenase"/>
    <property type="match status" value="1"/>
</dbReference>
<evidence type="ECO:0000256" key="1">
    <source>
        <dbReference type="ARBA" id="ARBA00001946"/>
    </source>
</evidence>
<proteinExistence type="inferred from homology"/>
<evidence type="ECO:0000256" key="2">
    <source>
        <dbReference type="ARBA" id="ARBA00006171"/>
    </source>
</evidence>
<dbReference type="Proteomes" id="UP000323300">
    <property type="component" value="Unassembled WGS sequence"/>
</dbReference>
<comment type="cofactor">
    <cofactor evidence="1">
        <name>Mg(2+)</name>
        <dbReference type="ChEBI" id="CHEBI:18420"/>
    </cofactor>
</comment>
<dbReference type="CDD" id="cd07526">
    <property type="entry name" value="HAD_BPGM_like"/>
    <property type="match status" value="1"/>
</dbReference>
<dbReference type="InterPro" id="IPR006439">
    <property type="entry name" value="HAD-SF_hydro_IA"/>
</dbReference>
<evidence type="ECO:0000256" key="3">
    <source>
        <dbReference type="ARBA" id="ARBA00022723"/>
    </source>
</evidence>
<dbReference type="SUPFAM" id="SSF56784">
    <property type="entry name" value="HAD-like"/>
    <property type="match status" value="1"/>
</dbReference>
<dbReference type="Gene3D" id="1.10.150.240">
    <property type="entry name" value="Putative phosphatase, domain 2"/>
    <property type="match status" value="1"/>
</dbReference>
<keyword evidence="6" id="KW-1185">Reference proteome</keyword>
<evidence type="ECO:0000313" key="6">
    <source>
        <dbReference type="Proteomes" id="UP000323300"/>
    </source>
</evidence>
<organism evidence="5 6">
    <name type="scientific">Neomesorhizobium albiziae</name>
    <dbReference type="NCBI Taxonomy" id="335020"/>
    <lineage>
        <taxon>Bacteria</taxon>
        <taxon>Pseudomonadati</taxon>
        <taxon>Pseudomonadota</taxon>
        <taxon>Alphaproteobacteria</taxon>
        <taxon>Hyphomicrobiales</taxon>
        <taxon>Phyllobacteriaceae</taxon>
        <taxon>Neomesorhizobium</taxon>
    </lineage>
</organism>
<dbReference type="SFLD" id="SFLDG01129">
    <property type="entry name" value="C1.5:_HAD__Beta-PGM__Phosphata"/>
    <property type="match status" value="1"/>
</dbReference>
<gene>
    <name evidence="5" type="ORF">SAMN04488498_10248</name>
</gene>
<sequence>MTPDLLIFDCDGVLVDSEPISIAILVGIIRQAGVSMSEETAYERFLGKSMATVIDILRADYGMIVTDDHLRRARAEMQLRFRRDLKPMPGIAEMLKGSTVPRCVASSSQPERIRLSLEVTGLLELFEPHIYSATMVERGKPFPDLFLHAADGMGAEPGRCVVIEDSPAGIIAAKDAGMRVFAFTGGSHAGEGALRSAIDALEPDLIFGDMRQLPDLVVRFRHLHPVGASGPSKGRNRKTTS</sequence>
<dbReference type="InterPro" id="IPR041492">
    <property type="entry name" value="HAD_2"/>
</dbReference>
<dbReference type="PANTHER" id="PTHR46193">
    <property type="entry name" value="6-PHOSPHOGLUCONATE PHOSPHATASE"/>
    <property type="match status" value="1"/>
</dbReference>